<feature type="DNA-binding region" description="H-T-H motif" evidence="4">
    <location>
        <begin position="18"/>
        <end position="37"/>
    </location>
</feature>
<proteinExistence type="predicted"/>
<dbReference type="AlphaFoldDB" id="D6AAF1"/>
<feature type="compositionally biased region" description="Basic and acidic residues" evidence="5">
    <location>
        <begin position="191"/>
        <end position="201"/>
    </location>
</feature>
<evidence type="ECO:0000256" key="3">
    <source>
        <dbReference type="ARBA" id="ARBA00023163"/>
    </source>
</evidence>
<dbReference type="InterPro" id="IPR036271">
    <property type="entry name" value="Tet_transcr_reg_TetR-rel_C_sf"/>
</dbReference>
<evidence type="ECO:0000256" key="5">
    <source>
        <dbReference type="SAM" id="MobiDB-lite"/>
    </source>
</evidence>
<dbReference type="Gene3D" id="1.10.357.10">
    <property type="entry name" value="Tetracycline Repressor, domain 2"/>
    <property type="match status" value="1"/>
</dbReference>
<feature type="region of interest" description="Disordered" evidence="5">
    <location>
        <begin position="184"/>
        <end position="216"/>
    </location>
</feature>
<dbReference type="Proteomes" id="UP000003824">
    <property type="component" value="Unassembled WGS sequence"/>
</dbReference>
<protein>
    <submittedName>
        <fullName evidence="7">Transcriptional regulator</fullName>
    </submittedName>
</protein>
<evidence type="ECO:0000259" key="6">
    <source>
        <dbReference type="PROSITE" id="PS50977"/>
    </source>
</evidence>
<evidence type="ECO:0000313" key="7">
    <source>
        <dbReference type="EMBL" id="EFE72486.2"/>
    </source>
</evidence>
<organism evidence="7 8">
    <name type="scientific">Streptomyces viridosporus (strain ATCC 14672 / DSM 40746 / JCM 4963 / KCTC 9882 / NRRL B-12104 / FH 1290)</name>
    <name type="common">Streptomyces ghanaensis</name>
    <dbReference type="NCBI Taxonomy" id="566461"/>
    <lineage>
        <taxon>Bacteria</taxon>
        <taxon>Bacillati</taxon>
        <taxon>Actinomycetota</taxon>
        <taxon>Actinomycetes</taxon>
        <taxon>Kitasatosporales</taxon>
        <taxon>Streptomycetaceae</taxon>
        <taxon>Streptomyces</taxon>
    </lineage>
</organism>
<feature type="compositionally biased region" description="Polar residues" evidence="5">
    <location>
        <begin position="206"/>
        <end position="216"/>
    </location>
</feature>
<dbReference type="PROSITE" id="PS01081">
    <property type="entry name" value="HTH_TETR_1"/>
    <property type="match status" value="1"/>
</dbReference>
<dbReference type="eggNOG" id="COG1309">
    <property type="taxonomic scope" value="Bacteria"/>
</dbReference>
<dbReference type="EMBL" id="DS999642">
    <property type="protein sequence ID" value="EFE72486.2"/>
    <property type="molecule type" value="Genomic_DNA"/>
</dbReference>
<dbReference type="SUPFAM" id="SSF48498">
    <property type="entry name" value="Tetracyclin repressor-like, C-terminal domain"/>
    <property type="match status" value="1"/>
</dbReference>
<keyword evidence="2 4" id="KW-0238">DNA-binding</keyword>
<dbReference type="InterPro" id="IPR050109">
    <property type="entry name" value="HTH-type_TetR-like_transc_reg"/>
</dbReference>
<sequence>MIKAAAEEFDRHGYDATSLSRISAVAGLSIGAVTFHFPSKARLADAVQQEGRSVTLAALSRLSTVPTSPLRLVIDLTLELARLMEKEPSVRSAIRLARERPDSGAWSDTWLPMVRDLLDRAYEVGQLRTDALPADVTMLVEYLTSGAEAYLRRRMGSDPAFESAVAQLKRVWYLALVGVSADETVLPGRPRPTDEPGREQPADFQPDSTSGGKPVG</sequence>
<evidence type="ECO:0000256" key="2">
    <source>
        <dbReference type="ARBA" id="ARBA00023125"/>
    </source>
</evidence>
<dbReference type="PANTHER" id="PTHR30055">
    <property type="entry name" value="HTH-TYPE TRANSCRIPTIONAL REGULATOR RUTR"/>
    <property type="match status" value="1"/>
</dbReference>
<name>D6AAF1_STRV1</name>
<dbReference type="InterPro" id="IPR009057">
    <property type="entry name" value="Homeodomain-like_sf"/>
</dbReference>
<keyword evidence="1" id="KW-0805">Transcription regulation</keyword>
<dbReference type="PRINTS" id="PR00455">
    <property type="entry name" value="HTHTETR"/>
</dbReference>
<dbReference type="PROSITE" id="PS50977">
    <property type="entry name" value="HTH_TETR_2"/>
    <property type="match status" value="1"/>
</dbReference>
<accession>D6AAF1</accession>
<evidence type="ECO:0000256" key="4">
    <source>
        <dbReference type="PROSITE-ProRule" id="PRU00335"/>
    </source>
</evidence>
<dbReference type="InterPro" id="IPR023772">
    <property type="entry name" value="DNA-bd_HTH_TetR-type_CS"/>
</dbReference>
<dbReference type="GO" id="GO:0000976">
    <property type="term" value="F:transcription cis-regulatory region binding"/>
    <property type="evidence" value="ECO:0007669"/>
    <property type="project" value="TreeGrafter"/>
</dbReference>
<dbReference type="InterPro" id="IPR001647">
    <property type="entry name" value="HTH_TetR"/>
</dbReference>
<gene>
    <name evidence="7" type="ORF">SSFG_07721</name>
</gene>
<dbReference type="PANTHER" id="PTHR30055:SF234">
    <property type="entry name" value="HTH-TYPE TRANSCRIPTIONAL REGULATOR BETI"/>
    <property type="match status" value="1"/>
</dbReference>
<evidence type="ECO:0000256" key="1">
    <source>
        <dbReference type="ARBA" id="ARBA00023015"/>
    </source>
</evidence>
<dbReference type="SUPFAM" id="SSF46689">
    <property type="entry name" value="Homeodomain-like"/>
    <property type="match status" value="1"/>
</dbReference>
<keyword evidence="3" id="KW-0804">Transcription</keyword>
<dbReference type="Pfam" id="PF00440">
    <property type="entry name" value="TetR_N"/>
    <property type="match status" value="1"/>
</dbReference>
<feature type="domain" description="HTH tetR-type" evidence="6">
    <location>
        <begin position="1"/>
        <end position="55"/>
    </location>
</feature>
<evidence type="ECO:0000313" key="8">
    <source>
        <dbReference type="Proteomes" id="UP000003824"/>
    </source>
</evidence>
<reference evidence="8" key="1">
    <citation type="submission" date="2008-12" db="EMBL/GenBank/DDBJ databases">
        <title>Annotation of Streptomyces ghanaensis ATCC 14672.</title>
        <authorList>
            <consortium name="The Broad Institute Genome Sequencing Platform"/>
            <consortium name="Broad Institute Microbial Sequencing Center"/>
            <person name="Fischbach M."/>
            <person name="Ward D."/>
            <person name="Young S."/>
            <person name="Kodira C.D."/>
            <person name="Zeng Q."/>
            <person name="Koehrsen M."/>
            <person name="Godfrey P."/>
            <person name="Alvarado L."/>
            <person name="Berlin A.M."/>
            <person name="Borenstein D."/>
            <person name="Chen Z."/>
            <person name="Engels R."/>
            <person name="Freedman E."/>
            <person name="Gellesch M."/>
            <person name="Goldberg J."/>
            <person name="Griggs A."/>
            <person name="Gujja S."/>
            <person name="Heiman D.I."/>
            <person name="Hepburn T.A."/>
            <person name="Howarth C."/>
            <person name="Jen D."/>
            <person name="Larson L."/>
            <person name="Lewis B."/>
            <person name="Mehta T."/>
            <person name="Park D."/>
            <person name="Pearson M."/>
            <person name="Roberts A."/>
            <person name="Saif S."/>
            <person name="Shea T.D."/>
            <person name="Shenoy N."/>
            <person name="Sisk P."/>
            <person name="Stolte C."/>
            <person name="Sykes S.N."/>
            <person name="Walk T."/>
            <person name="White J."/>
            <person name="Yandava C."/>
            <person name="Straight P."/>
            <person name="Clardy J."/>
            <person name="Hung D."/>
            <person name="Kolter R."/>
            <person name="Mekalanos J."/>
            <person name="Walker S."/>
            <person name="Walsh C.T."/>
            <person name="Wieland B.L.C."/>
            <person name="Ilzarbe M."/>
            <person name="Galagan J."/>
            <person name="Nusbaum C."/>
            <person name="Birren B."/>
        </authorList>
    </citation>
    <scope>NUCLEOTIDE SEQUENCE [LARGE SCALE GENOMIC DNA]</scope>
    <source>
        <strain evidence="8">ATCC 14672 / DSM 40746 / JCM 4963 / KCTC 9882 / NRRL B-12104 / FH 1290</strain>
    </source>
</reference>
<dbReference type="GO" id="GO:0003700">
    <property type="term" value="F:DNA-binding transcription factor activity"/>
    <property type="evidence" value="ECO:0007669"/>
    <property type="project" value="TreeGrafter"/>
</dbReference>